<feature type="compositionally biased region" description="Basic and acidic residues" evidence="1">
    <location>
        <begin position="33"/>
        <end position="42"/>
    </location>
</feature>
<proteinExistence type="predicted"/>
<protein>
    <submittedName>
        <fullName evidence="2">Uncharacterized protein</fullName>
    </submittedName>
</protein>
<evidence type="ECO:0000256" key="1">
    <source>
        <dbReference type="SAM" id="MobiDB-lite"/>
    </source>
</evidence>
<feature type="region of interest" description="Disordered" evidence="1">
    <location>
        <begin position="28"/>
        <end position="51"/>
    </location>
</feature>
<evidence type="ECO:0000313" key="2">
    <source>
        <dbReference type="EMBL" id="SVB75835.1"/>
    </source>
</evidence>
<sequence length="201" mass="23122">MAIIRDQLERSSLVKKKTRRTRHKLAEEIASQKIKERREKGHTGKSQRGTIEDIEKRREALRKQLKDEGLDEALAEHLEDLLITSEFGIAFAEKPIDGDAFFSVEAKVGSLVVFLNENHPAFKHLFAVIDKIDTDEEISKEDMRKKVIHASAALKLVMASWAMYEDEAVGEDHRNLVKARRTWGRYADEFLPTDDDEYEEG</sequence>
<accession>A0A382GM26</accession>
<name>A0A382GM26_9ZZZZ</name>
<dbReference type="AlphaFoldDB" id="A0A382GM26"/>
<dbReference type="EMBL" id="UINC01056151">
    <property type="protein sequence ID" value="SVB75835.1"/>
    <property type="molecule type" value="Genomic_DNA"/>
</dbReference>
<organism evidence="2">
    <name type="scientific">marine metagenome</name>
    <dbReference type="NCBI Taxonomy" id="408172"/>
    <lineage>
        <taxon>unclassified sequences</taxon>
        <taxon>metagenomes</taxon>
        <taxon>ecological metagenomes</taxon>
    </lineage>
</organism>
<reference evidence="2" key="1">
    <citation type="submission" date="2018-05" db="EMBL/GenBank/DDBJ databases">
        <authorList>
            <person name="Lanie J.A."/>
            <person name="Ng W.-L."/>
            <person name="Kazmierczak K.M."/>
            <person name="Andrzejewski T.M."/>
            <person name="Davidsen T.M."/>
            <person name="Wayne K.J."/>
            <person name="Tettelin H."/>
            <person name="Glass J.I."/>
            <person name="Rusch D."/>
            <person name="Podicherti R."/>
            <person name="Tsui H.-C.T."/>
            <person name="Winkler M.E."/>
        </authorList>
    </citation>
    <scope>NUCLEOTIDE SEQUENCE</scope>
</reference>
<gene>
    <name evidence="2" type="ORF">METZ01_LOCUS228689</name>
</gene>